<dbReference type="EMBL" id="LAHO01000008">
    <property type="protein sequence ID" value="KKO45706.1"/>
    <property type="molecule type" value="Genomic_DNA"/>
</dbReference>
<feature type="transmembrane region" description="Helical" evidence="1">
    <location>
        <begin position="12"/>
        <end position="29"/>
    </location>
</feature>
<keyword evidence="1" id="KW-0472">Membrane</keyword>
<dbReference type="RefSeq" id="WP_046557551.1">
    <property type="nucleotide sequence ID" value="NZ_LAHO01000008.1"/>
</dbReference>
<evidence type="ECO:0000256" key="1">
    <source>
        <dbReference type="SAM" id="Phobius"/>
    </source>
</evidence>
<dbReference type="Pfam" id="PF06961">
    <property type="entry name" value="DUF1294"/>
    <property type="match status" value="1"/>
</dbReference>
<feature type="non-terminal residue" evidence="2">
    <location>
        <position position="83"/>
    </location>
</feature>
<comment type="caution">
    <text evidence="2">The sequence shown here is derived from an EMBL/GenBank/DDBJ whole genome shotgun (WGS) entry which is preliminary data.</text>
</comment>
<protein>
    <submittedName>
        <fullName evidence="2">Uncharacterized protein</fullName>
    </submittedName>
</protein>
<dbReference type="InterPro" id="IPR010718">
    <property type="entry name" value="DUF1294"/>
</dbReference>
<evidence type="ECO:0000313" key="3">
    <source>
        <dbReference type="Proteomes" id="UP000034228"/>
    </source>
</evidence>
<feature type="transmembrane region" description="Helical" evidence="1">
    <location>
        <begin position="35"/>
        <end position="53"/>
    </location>
</feature>
<keyword evidence="3" id="KW-1185">Reference proteome</keyword>
<evidence type="ECO:0000313" key="2">
    <source>
        <dbReference type="EMBL" id="KKO45706.1"/>
    </source>
</evidence>
<keyword evidence="1" id="KW-0812">Transmembrane</keyword>
<organism evidence="2 3">
    <name type="scientific">Arsukibacterium ikkense</name>
    <dbReference type="NCBI Taxonomy" id="336831"/>
    <lineage>
        <taxon>Bacteria</taxon>
        <taxon>Pseudomonadati</taxon>
        <taxon>Pseudomonadota</taxon>
        <taxon>Gammaproteobacteria</taxon>
        <taxon>Chromatiales</taxon>
        <taxon>Chromatiaceae</taxon>
        <taxon>Arsukibacterium</taxon>
    </lineage>
</organism>
<sequence length="83" mass="9189">MVKSAGTSNLWPLKLVLLFFMLLALLVWLGKLPLLVLLAYAVLSLLAFAVYAWDKRQAKNAGQRTPESTLQLLSLILIEPSPP</sequence>
<gene>
    <name evidence="2" type="ORF">WG68_09970</name>
</gene>
<dbReference type="STRING" id="336831.WG68_09970"/>
<dbReference type="Proteomes" id="UP000034228">
    <property type="component" value="Unassembled WGS sequence"/>
</dbReference>
<reference evidence="2 3" key="1">
    <citation type="submission" date="2015-03" db="EMBL/GenBank/DDBJ databases">
        <title>Draft genome sequences of two protease-producing strains of Arsukibacterium isolated from two cold and alkaline environments.</title>
        <authorList>
            <person name="Lylloff J.E."/>
            <person name="Skov L.B."/>
            <person name="Jepsen M."/>
            <person name="Hallin P.F."/>
            <person name="Sorensen S.J."/>
            <person name="Stougaard P."/>
            <person name="Glaring M.A."/>
        </authorList>
    </citation>
    <scope>NUCLEOTIDE SEQUENCE [LARGE SCALE GENOMIC DNA]</scope>
    <source>
        <strain evidence="2 3">GCM72</strain>
    </source>
</reference>
<name>A0A0M2V4Z7_9GAMM</name>
<accession>A0A0M2V4Z7</accession>
<dbReference type="AlphaFoldDB" id="A0A0M2V4Z7"/>
<proteinExistence type="predicted"/>
<keyword evidence="1" id="KW-1133">Transmembrane helix</keyword>